<evidence type="ECO:0000313" key="1">
    <source>
        <dbReference type="EMBL" id="CAF4777811.1"/>
    </source>
</evidence>
<sequence length="36" mass="3789">ELTTELSGRFVIGGRVTAFVLFADEGDDAGVADECK</sequence>
<name>A0A8S3B0S9_9BILA</name>
<feature type="non-terminal residue" evidence="1">
    <location>
        <position position="1"/>
    </location>
</feature>
<dbReference type="AlphaFoldDB" id="A0A8S3B0S9"/>
<dbReference type="Proteomes" id="UP000676336">
    <property type="component" value="Unassembled WGS sequence"/>
</dbReference>
<evidence type="ECO:0000313" key="2">
    <source>
        <dbReference type="Proteomes" id="UP000676336"/>
    </source>
</evidence>
<protein>
    <submittedName>
        <fullName evidence="1">Uncharacterized protein</fullName>
    </submittedName>
</protein>
<gene>
    <name evidence="1" type="ORF">SMN809_LOCUS46211</name>
</gene>
<reference evidence="1" key="1">
    <citation type="submission" date="2021-02" db="EMBL/GenBank/DDBJ databases">
        <authorList>
            <person name="Nowell W R."/>
        </authorList>
    </citation>
    <scope>NUCLEOTIDE SEQUENCE</scope>
</reference>
<dbReference type="EMBL" id="CAJOBI010143321">
    <property type="protein sequence ID" value="CAF4777811.1"/>
    <property type="molecule type" value="Genomic_DNA"/>
</dbReference>
<proteinExistence type="predicted"/>
<accession>A0A8S3B0S9</accession>
<organism evidence="1 2">
    <name type="scientific">Rotaria magnacalcarata</name>
    <dbReference type="NCBI Taxonomy" id="392030"/>
    <lineage>
        <taxon>Eukaryota</taxon>
        <taxon>Metazoa</taxon>
        <taxon>Spiralia</taxon>
        <taxon>Gnathifera</taxon>
        <taxon>Rotifera</taxon>
        <taxon>Eurotatoria</taxon>
        <taxon>Bdelloidea</taxon>
        <taxon>Philodinida</taxon>
        <taxon>Philodinidae</taxon>
        <taxon>Rotaria</taxon>
    </lineage>
</organism>
<comment type="caution">
    <text evidence="1">The sequence shown here is derived from an EMBL/GenBank/DDBJ whole genome shotgun (WGS) entry which is preliminary data.</text>
</comment>